<keyword evidence="3 7" id="KW-1003">Cell membrane</keyword>
<dbReference type="Proteomes" id="UP000196027">
    <property type="component" value="Chromosome"/>
</dbReference>
<name>A0A1Y0IIU9_9GAMM</name>
<protein>
    <submittedName>
        <fullName evidence="8">Type III secretory pathway needle complex export protein</fullName>
    </submittedName>
</protein>
<dbReference type="AlphaFoldDB" id="A0A1Y0IIU9"/>
<evidence type="ECO:0000256" key="1">
    <source>
        <dbReference type="ARBA" id="ARBA00004651"/>
    </source>
</evidence>
<organism evidence="8 9">
    <name type="scientific">Oleiphilus messinensis</name>
    <dbReference type="NCBI Taxonomy" id="141451"/>
    <lineage>
        <taxon>Bacteria</taxon>
        <taxon>Pseudomonadati</taxon>
        <taxon>Pseudomonadota</taxon>
        <taxon>Gammaproteobacteria</taxon>
        <taxon>Oceanospirillales</taxon>
        <taxon>Oleiphilaceae</taxon>
        <taxon>Oleiphilus</taxon>
    </lineage>
</organism>
<comment type="subcellular location">
    <subcellularLocation>
        <location evidence="1 7">Cell membrane</location>
        <topology evidence="1 7">Multi-pass membrane protein</topology>
    </subcellularLocation>
</comment>
<proteinExistence type="inferred from homology"/>
<dbReference type="PANTHER" id="PTHR30065:SF1">
    <property type="entry name" value="SURFACE PRESENTATION OF ANTIGENS PROTEIN SPAR"/>
    <property type="match status" value="1"/>
</dbReference>
<evidence type="ECO:0000313" key="8">
    <source>
        <dbReference type="EMBL" id="ARU59445.1"/>
    </source>
</evidence>
<feature type="transmembrane region" description="Helical" evidence="7">
    <location>
        <begin position="125"/>
        <end position="148"/>
    </location>
</feature>
<feature type="transmembrane region" description="Helical" evidence="7">
    <location>
        <begin position="223"/>
        <end position="244"/>
    </location>
</feature>
<accession>A0A1Y0IIU9</accession>
<dbReference type="RefSeq" id="WP_087464118.1">
    <property type="nucleotide sequence ID" value="NZ_CP021425.1"/>
</dbReference>
<dbReference type="OrthoDB" id="9807748at2"/>
<dbReference type="Pfam" id="PF01311">
    <property type="entry name" value="Bac_export_1"/>
    <property type="match status" value="1"/>
</dbReference>
<dbReference type="PRINTS" id="PR00953">
    <property type="entry name" value="TYPE3IMRPROT"/>
</dbReference>
<dbReference type="GO" id="GO:0005886">
    <property type="term" value="C:plasma membrane"/>
    <property type="evidence" value="ECO:0007669"/>
    <property type="project" value="UniProtKB-SubCell"/>
</dbReference>
<evidence type="ECO:0000313" key="9">
    <source>
        <dbReference type="Proteomes" id="UP000196027"/>
    </source>
</evidence>
<evidence type="ECO:0000256" key="5">
    <source>
        <dbReference type="ARBA" id="ARBA00022989"/>
    </source>
</evidence>
<keyword evidence="6 7" id="KW-0472">Membrane</keyword>
<keyword evidence="9" id="KW-1185">Reference proteome</keyword>
<gene>
    <name evidence="8" type="ORF">OLMES_5465</name>
</gene>
<evidence type="ECO:0000256" key="6">
    <source>
        <dbReference type="ARBA" id="ARBA00023136"/>
    </source>
</evidence>
<feature type="transmembrane region" description="Helical" evidence="7">
    <location>
        <begin position="182"/>
        <end position="203"/>
    </location>
</feature>
<comment type="similarity">
    <text evidence="2 7">Belongs to the FliR/MopE/SpaR family.</text>
</comment>
<reference evidence="8 9" key="1">
    <citation type="submission" date="2017-05" db="EMBL/GenBank/DDBJ databases">
        <title>Genomic insights into alkan degradation activity of Oleiphilus messinensis.</title>
        <authorList>
            <person name="Kozyavkin S.A."/>
            <person name="Slesarev A.I."/>
            <person name="Golyshin P.N."/>
            <person name="Korzhenkov A."/>
            <person name="Golyshina O.N."/>
            <person name="Toshchakov S.V."/>
        </authorList>
    </citation>
    <scope>NUCLEOTIDE SEQUENCE [LARGE SCALE GENOMIC DNA]</scope>
    <source>
        <strain evidence="8 9">ME102</strain>
    </source>
</reference>
<dbReference type="InterPro" id="IPR002010">
    <property type="entry name" value="T3SS_IM_R"/>
</dbReference>
<evidence type="ECO:0000256" key="2">
    <source>
        <dbReference type="ARBA" id="ARBA00009772"/>
    </source>
</evidence>
<evidence type="ECO:0000256" key="3">
    <source>
        <dbReference type="ARBA" id="ARBA00022475"/>
    </source>
</evidence>
<dbReference type="EMBL" id="CP021425">
    <property type="protein sequence ID" value="ARU59445.1"/>
    <property type="molecule type" value="Genomic_DNA"/>
</dbReference>
<dbReference type="KEGG" id="ome:OLMES_5465"/>
<evidence type="ECO:0000256" key="4">
    <source>
        <dbReference type="ARBA" id="ARBA00022692"/>
    </source>
</evidence>
<evidence type="ECO:0000256" key="7">
    <source>
        <dbReference type="RuleBase" id="RU362072"/>
    </source>
</evidence>
<dbReference type="PANTHER" id="PTHR30065">
    <property type="entry name" value="FLAGELLAR BIOSYNTHETIC PROTEIN FLIR"/>
    <property type="match status" value="1"/>
</dbReference>
<keyword evidence="4 7" id="KW-0812">Transmembrane</keyword>
<keyword evidence="5 7" id="KW-1133">Transmembrane helix</keyword>
<feature type="transmembrane region" description="Helical" evidence="7">
    <location>
        <begin position="75"/>
        <end position="99"/>
    </location>
</feature>
<dbReference type="GO" id="GO:0006605">
    <property type="term" value="P:protein targeting"/>
    <property type="evidence" value="ECO:0007669"/>
    <property type="project" value="UniProtKB-UniRule"/>
</dbReference>
<feature type="transmembrane region" description="Helical" evidence="7">
    <location>
        <begin position="36"/>
        <end position="54"/>
    </location>
</feature>
<dbReference type="NCBIfam" id="TIGR01401">
    <property type="entry name" value="fliR_like_III"/>
    <property type="match status" value="1"/>
</dbReference>
<dbReference type="InterPro" id="IPR006304">
    <property type="entry name" value="T3SS_SpaR/YscT"/>
</dbReference>
<sequence length="258" mass="28464">MTDITTWLLALSVTLPRIAASFIVLPLLSQDAVPALVRNSIFVGLALVVSPLTIETINLAAVKPLDWPFILIKEIFIGITIGFFFASIFWAISIAGGIIDTQMGNNMSQTMDPLQGSNTTLTGLWFSRFASVLFLTSGGFLIFLGVLLKSYRIWPPHSFLPNLTADSGAFFIYEFEYIMVQAMLFAAPVITVLALVDLSMGLINRFAQQLNVLALSSSLKTWLGTWVALLCLGLMVELVVRKLFENEHILARLQIIFS</sequence>